<evidence type="ECO:0000313" key="3">
    <source>
        <dbReference type="Proteomes" id="UP000317717"/>
    </source>
</evidence>
<accession>A0A4Y3J9C6</accession>
<dbReference type="RefSeq" id="WP_141316346.1">
    <property type="nucleotide sequence ID" value="NZ_BJLJ01000011.1"/>
</dbReference>
<gene>
    <name evidence="2" type="ORF">PA3_26970</name>
</gene>
<evidence type="ECO:0000313" key="2">
    <source>
        <dbReference type="EMBL" id="GEA68539.1"/>
    </source>
</evidence>
<reference evidence="2 3" key="1">
    <citation type="submission" date="2019-06" db="EMBL/GenBank/DDBJ databases">
        <title>Whole genome shotgun sequence of Acinetobacter pittii NBRC 110514.</title>
        <authorList>
            <person name="Hosoyama A."/>
            <person name="Uohara A."/>
            <person name="Ohji S."/>
            <person name="Ichikawa N."/>
        </authorList>
    </citation>
    <scope>NUCLEOTIDE SEQUENCE [LARGE SCALE GENOMIC DNA]</scope>
    <source>
        <strain evidence="2 3">NBRC 110514</strain>
    </source>
</reference>
<protein>
    <recommendedName>
        <fullName evidence="1">RES domain-containing protein</fullName>
    </recommendedName>
</protein>
<dbReference type="Proteomes" id="UP000317717">
    <property type="component" value="Unassembled WGS sequence"/>
</dbReference>
<name>A0A4Y3J9C6_ACIPI</name>
<comment type="caution">
    <text evidence="2">The sequence shown here is derived from an EMBL/GenBank/DDBJ whole genome shotgun (WGS) entry which is preliminary data.</text>
</comment>
<dbReference type="InterPro" id="IPR014914">
    <property type="entry name" value="RES_dom"/>
</dbReference>
<feature type="domain" description="RES" evidence="1">
    <location>
        <begin position="165"/>
        <end position="322"/>
    </location>
</feature>
<organism evidence="2 3">
    <name type="scientific">Acinetobacter pittii</name>
    <name type="common">Acinetobacter genomosp. 3</name>
    <dbReference type="NCBI Taxonomy" id="48296"/>
    <lineage>
        <taxon>Bacteria</taxon>
        <taxon>Pseudomonadati</taxon>
        <taxon>Pseudomonadota</taxon>
        <taxon>Gammaproteobacteria</taxon>
        <taxon>Moraxellales</taxon>
        <taxon>Moraxellaceae</taxon>
        <taxon>Acinetobacter</taxon>
        <taxon>Acinetobacter calcoaceticus/baumannii complex</taxon>
    </lineage>
</organism>
<proteinExistence type="predicted"/>
<dbReference type="Pfam" id="PF08808">
    <property type="entry name" value="RES"/>
    <property type="match status" value="1"/>
</dbReference>
<sequence>MTYCCSNCFNDSQIKKYISNKCHDEEVSRCSFCSSNGVQLIEASLLFEYFEVLVKALDQSDDGRELKDSLQYYFSVFNNQIYDKETLVKSIFKNNLEYLNYKYIFSYSQLYDQDWESFKEEVVKKNRFFPQTPIYKDIFSKGDGSKVFFELTETLLATYGNGDILYRARISEKLLQQDDMGKPPYEIASIGRANPIGITYLYLANNQETCIAEVRPSKGEKVCIGSFKPVKQIKFLDLTQPREKATFLLFNGEDLINSLNYIALLEKFANELSLPVIPSRSHLDYIPTQFICEFFKVICGYAGVIFNSSFGMGVNIVLFNDEDVICEDVKHYQVAKITHEKKLL</sequence>
<evidence type="ECO:0000259" key="1">
    <source>
        <dbReference type="Pfam" id="PF08808"/>
    </source>
</evidence>
<dbReference type="EMBL" id="BJLJ01000011">
    <property type="protein sequence ID" value="GEA68539.1"/>
    <property type="molecule type" value="Genomic_DNA"/>
</dbReference>
<dbReference type="AlphaFoldDB" id="A0A4Y3J9C6"/>